<evidence type="ECO:0000256" key="3">
    <source>
        <dbReference type="ARBA" id="ARBA00022525"/>
    </source>
</evidence>
<dbReference type="GO" id="GO:0005975">
    <property type="term" value="P:carbohydrate metabolic process"/>
    <property type="evidence" value="ECO:0007669"/>
    <property type="project" value="InterPro"/>
</dbReference>
<protein>
    <submittedName>
        <fullName evidence="11">Hyaluronate lyase</fullName>
    </submittedName>
</protein>
<gene>
    <name evidence="11" type="ORF">RN79_08080</name>
</gene>
<evidence type="ECO:0000256" key="9">
    <source>
        <dbReference type="SAM" id="Phobius"/>
    </source>
</evidence>
<evidence type="ECO:0000256" key="4">
    <source>
        <dbReference type="ARBA" id="ARBA00022729"/>
    </source>
</evidence>
<dbReference type="OrthoDB" id="6636047at2"/>
<feature type="active site" evidence="7">
    <location>
        <position position="539"/>
    </location>
</feature>
<evidence type="ECO:0000256" key="1">
    <source>
        <dbReference type="ARBA" id="ARBA00006699"/>
    </source>
</evidence>
<dbReference type="Pfam" id="PF02884">
    <property type="entry name" value="Lyase_8_C"/>
    <property type="match status" value="1"/>
</dbReference>
<feature type="region of interest" description="Disordered" evidence="8">
    <location>
        <begin position="1033"/>
        <end position="1066"/>
    </location>
</feature>
<comment type="caution">
    <text evidence="11">The sequence shown here is derived from an EMBL/GenBank/DDBJ whole genome shotgun (WGS) entry which is preliminary data.</text>
</comment>
<dbReference type="Pfam" id="PF21461">
    <property type="entry name" value="HL_N-beta"/>
    <property type="match status" value="1"/>
</dbReference>
<dbReference type="Proteomes" id="UP000031339">
    <property type="component" value="Unassembled WGS sequence"/>
</dbReference>
<keyword evidence="9" id="KW-1133">Transmembrane helix</keyword>
<dbReference type="Pfam" id="PF08124">
    <property type="entry name" value="Lyase_8_N"/>
    <property type="match status" value="1"/>
</dbReference>
<keyword evidence="9" id="KW-0812">Transmembrane</keyword>
<keyword evidence="4" id="KW-0732">Signal</keyword>
<dbReference type="PANTHER" id="PTHR38481:SF1">
    <property type="entry name" value="HYALURONATE LYASE"/>
    <property type="match status" value="1"/>
</dbReference>
<dbReference type="SUPFAM" id="SSF74650">
    <property type="entry name" value="Galactose mutarotase-like"/>
    <property type="match status" value="1"/>
</dbReference>
<evidence type="ECO:0000256" key="8">
    <source>
        <dbReference type="SAM" id="MobiDB-lite"/>
    </source>
</evidence>
<evidence type="ECO:0000256" key="7">
    <source>
        <dbReference type="PIRSR" id="PIRSR638970-1"/>
    </source>
</evidence>
<dbReference type="InterPro" id="IPR004103">
    <property type="entry name" value="Lyase_8_C"/>
</dbReference>
<keyword evidence="6 11" id="KW-0456">Lyase</keyword>
<dbReference type="InterPro" id="IPR003159">
    <property type="entry name" value="Lyase_8_central_dom"/>
</dbReference>
<dbReference type="InterPro" id="IPR014718">
    <property type="entry name" value="GH-type_carb-bd"/>
</dbReference>
<dbReference type="Pfam" id="PF02278">
    <property type="entry name" value="Lyase_8"/>
    <property type="match status" value="1"/>
</dbReference>
<sequence length="1093" mass="123870">MNSEIRNHFVSKKLLISISSVLLSGILLVNASTIVRADEATINPSQNSGVTSQADTQIEKITEETNQQSMVNQAIYNLLKNGDFSQLEDKQGYWTGTKAIGWTAWIDNNYKDNTPSRKIEVIDQAVMLSSSEPFRAVVHQELTVDASKKYKLRFKIKAENKTGAAYVRIIEGEGTQKNLWYSEKISGTTDWKVLEKDYVPLSAAKKIKIELFYDKGTGSVSFKDVELVENGNKVEEKPQETEKGIEDKIDLPLGKKYVLNKVEYNYSIENSTIASVKNGIVEPLKEGLTNIKVEKDGKVVKTIPLTVTRSAKDQYSQLLEDWNDIIAGNRYFNLKDPYMSTFNKELEDKVTENLKTISSKENRTYLWEKLANYETSSNLTATYRKLEEMAKQITNPHSSYYQDANVIRTVREAMEWLHKNVYNSSKNIVGNWWDYEIGTPRAINNTLSLMQEYFSNDEIKTYTDVIEKFVPDPEYFRKTTTPFKALGGNLVDMGRVKIIAGLLRKDKQEVAATIRSIEQVFTLVNSGEGFYPDGSYIDHTNVAYTGAYGNVLIDGLSQLLPIIQKTSTPIATEKMKTMYHWIDKSFLPLIVHGELMDLSRGRSISRANSEDHVAAVEVLRGIHRIAEMSDEATKQKLKSIIKTIIQSDTFYNVFNNLKTYRDISLMENLLNDASVATISRESYLSAFNAMDKLALYHAEKDFGFGLSMFSSRTKNYEGMNKENRKGWYTGDGMFYLYNGDLSHYSNHYWATVNPYKLPGTTETSAPREDDSGQGVLPSGFVGTNKLDEKNATAAMDFTNWNKTLTAHKSWFMLNGNIAFLGSAIQNRSNDTVSTTIEQRKENPESPYKVYVNDKEEGLADKENPYNATKSVFLESNDKNKNIGYFFFKKTDITMMKRIQEGTWKDINASQSDAKVQNTFITISQTHKGDGDSYSYMMIPNVDRTTFNQMVKDLEGALLKNNDKLQAVYDAQQQVWGIVKYDDSVSTISDRFQVRKRGLYTIRKEDNEYKVSYYNPETKSSASKDEVFKELAIAKPTDENSSKNKGKKMKESETETALPKGKKKTLPQTGEGATILPLLGILLVGSGYVVLRLK</sequence>
<dbReference type="RefSeq" id="WP_039677666.1">
    <property type="nucleotide sequence ID" value="NZ_JWIY01000003.1"/>
</dbReference>
<dbReference type="Gene3D" id="2.60.40.1380">
    <property type="entry name" value="E set domains, domain 4"/>
    <property type="match status" value="1"/>
</dbReference>
<dbReference type="EMBL" id="JWIY01000003">
    <property type="protein sequence ID" value="KIC77641.1"/>
    <property type="molecule type" value="Genomic_DNA"/>
</dbReference>
<dbReference type="AlphaFoldDB" id="A0A0C1K4I0"/>
<dbReference type="InterPro" id="IPR011071">
    <property type="entry name" value="Lyase_8-like_C"/>
</dbReference>
<reference evidence="11 12" key="1">
    <citation type="submission" date="2014-12" db="EMBL/GenBank/DDBJ databases">
        <title>Partial genome sequence of Streptococcus constellatus KCOM 1650 (= ChDC B144).</title>
        <authorList>
            <person name="Kook J.-K."/>
            <person name="Park S.-N."/>
            <person name="Lim Y.K."/>
            <person name="Jo E."/>
        </authorList>
    </citation>
    <scope>NUCLEOTIDE SEQUENCE [LARGE SCALE GENOMIC DNA]</scope>
    <source>
        <strain evidence="11 12">KCOM 1650</strain>
    </source>
</reference>
<dbReference type="Gene3D" id="1.50.10.100">
    <property type="entry name" value="Chondroitin AC/alginate lyase"/>
    <property type="match status" value="1"/>
</dbReference>
<dbReference type="InterPro" id="IPR023295">
    <property type="entry name" value="Hyaluronate_lyase_beta_dom_sf"/>
</dbReference>
<evidence type="ECO:0000256" key="5">
    <source>
        <dbReference type="ARBA" id="ARBA00023088"/>
    </source>
</evidence>
<dbReference type="GO" id="GO:0016837">
    <property type="term" value="F:carbon-oxygen lyase activity, acting on polysaccharides"/>
    <property type="evidence" value="ECO:0007669"/>
    <property type="project" value="UniProtKB-ARBA"/>
</dbReference>
<keyword evidence="3" id="KW-0964">Secreted</keyword>
<keyword evidence="9" id="KW-0472">Membrane</keyword>
<dbReference type="InterPro" id="IPR054563">
    <property type="entry name" value="HylB-like_N"/>
</dbReference>
<dbReference type="Pfam" id="PF22637">
    <property type="entry name" value="CBM_4_9_1"/>
    <property type="match status" value="1"/>
</dbReference>
<feature type="region of interest" description="Disordered" evidence="8">
    <location>
        <begin position="760"/>
        <end position="781"/>
    </location>
</feature>
<dbReference type="Gene3D" id="2.70.98.10">
    <property type="match status" value="1"/>
</dbReference>
<dbReference type="InterPro" id="IPR014756">
    <property type="entry name" value="Ig_E-set"/>
</dbReference>
<evidence type="ECO:0000313" key="11">
    <source>
        <dbReference type="EMBL" id="KIC77641.1"/>
    </source>
</evidence>
<dbReference type="SUPFAM" id="SSF48230">
    <property type="entry name" value="Chondroitin AC/alginate lyase"/>
    <property type="match status" value="1"/>
</dbReference>
<evidence type="ECO:0000256" key="2">
    <source>
        <dbReference type="ARBA" id="ARBA00022512"/>
    </source>
</evidence>
<dbReference type="GO" id="GO:0030246">
    <property type="term" value="F:carbohydrate binding"/>
    <property type="evidence" value="ECO:0007669"/>
    <property type="project" value="InterPro"/>
</dbReference>
<dbReference type="InterPro" id="IPR008929">
    <property type="entry name" value="Chondroitin_lyas"/>
</dbReference>
<dbReference type="CDD" id="cd01083">
    <property type="entry name" value="GAG_Lyase"/>
    <property type="match status" value="1"/>
</dbReference>
<feature type="transmembrane region" description="Helical" evidence="9">
    <location>
        <begin position="1071"/>
        <end position="1090"/>
    </location>
</feature>
<proteinExistence type="inferred from homology"/>
<dbReference type="SUPFAM" id="SSF49863">
    <property type="entry name" value="Hyaluronate lyase-like, C-terminal domain"/>
    <property type="match status" value="1"/>
</dbReference>
<feature type="domain" description="Gram-positive cocci surface proteins LPxTG" evidence="10">
    <location>
        <begin position="1065"/>
        <end position="1093"/>
    </location>
</feature>
<evidence type="ECO:0000256" key="6">
    <source>
        <dbReference type="ARBA" id="ARBA00023239"/>
    </source>
</evidence>
<dbReference type="InterPro" id="IPR019931">
    <property type="entry name" value="LPXTG_anchor"/>
</dbReference>
<dbReference type="InterPro" id="IPR038970">
    <property type="entry name" value="Lyase_8"/>
</dbReference>
<evidence type="ECO:0000313" key="12">
    <source>
        <dbReference type="Proteomes" id="UP000031339"/>
    </source>
</evidence>
<organism evidence="11 12">
    <name type="scientific">Streptococcus constellatus</name>
    <dbReference type="NCBI Taxonomy" id="76860"/>
    <lineage>
        <taxon>Bacteria</taxon>
        <taxon>Bacillati</taxon>
        <taxon>Bacillota</taxon>
        <taxon>Bacilli</taxon>
        <taxon>Lactobacillales</taxon>
        <taxon>Streptococcaceae</taxon>
        <taxon>Streptococcus</taxon>
        <taxon>Streptococcus anginosus group</taxon>
    </lineage>
</organism>
<dbReference type="Gene3D" id="2.60.120.260">
    <property type="entry name" value="Galactose-binding domain-like"/>
    <property type="match status" value="1"/>
</dbReference>
<feature type="active site" evidence="7">
    <location>
        <position position="602"/>
    </location>
</feature>
<keyword evidence="2" id="KW-0134">Cell wall</keyword>
<dbReference type="SUPFAM" id="SSF49785">
    <property type="entry name" value="Galactose-binding domain-like"/>
    <property type="match status" value="1"/>
</dbReference>
<keyword evidence="5" id="KW-0572">Peptidoglycan-anchor</keyword>
<feature type="active site" evidence="7">
    <location>
        <position position="548"/>
    </location>
</feature>
<dbReference type="NCBIfam" id="TIGR01167">
    <property type="entry name" value="LPXTG_anchor"/>
    <property type="match status" value="1"/>
</dbReference>
<dbReference type="PANTHER" id="PTHR38481">
    <property type="entry name" value="HYALURONATE LYASE"/>
    <property type="match status" value="1"/>
</dbReference>
<dbReference type="PROSITE" id="PS50847">
    <property type="entry name" value="GRAM_POS_ANCHORING"/>
    <property type="match status" value="1"/>
</dbReference>
<dbReference type="Gene3D" id="2.60.220.10">
    <property type="entry name" value="Polysaccharide lyase family 8-like, C-terminal"/>
    <property type="match status" value="1"/>
</dbReference>
<dbReference type="GO" id="GO:0005576">
    <property type="term" value="C:extracellular region"/>
    <property type="evidence" value="ECO:0007669"/>
    <property type="project" value="InterPro"/>
</dbReference>
<dbReference type="InterPro" id="IPR048734">
    <property type="entry name" value="HL_N-beta"/>
</dbReference>
<evidence type="ECO:0000259" key="10">
    <source>
        <dbReference type="PROSITE" id="PS50847"/>
    </source>
</evidence>
<dbReference type="Pfam" id="PF00746">
    <property type="entry name" value="Gram_pos_anchor"/>
    <property type="match status" value="1"/>
</dbReference>
<dbReference type="InterPro" id="IPR008979">
    <property type="entry name" value="Galactose-bd-like_sf"/>
</dbReference>
<comment type="similarity">
    <text evidence="1">Belongs to the polysaccharide lyase 8 family.</text>
</comment>
<dbReference type="SUPFAM" id="SSF81296">
    <property type="entry name" value="E set domains"/>
    <property type="match status" value="1"/>
</dbReference>
<accession>A0A0C1K4I0</accession>
<dbReference type="InterPro" id="IPR012970">
    <property type="entry name" value="Lyase_8_alpha_N"/>
</dbReference>
<name>A0A0C1K4I0_STRCV</name>
<dbReference type="InterPro" id="IPR011013">
    <property type="entry name" value="Gal_mutarotase_sf_dom"/>
</dbReference>